<keyword evidence="5" id="KW-1185">Reference proteome</keyword>
<protein>
    <submittedName>
        <fullName evidence="4">PfkB family carbohydrate kinase</fullName>
    </submittedName>
</protein>
<sequence length="394" mass="42048">MARKRPTIADVAAAAAVSVGTVSNYLNGTANVRKETADRIDAAVRRLAYRPSVVARALSHANGAQPEDRSHCARLVVAGYISVDYLCRVEVLPHRDDRITAHHIEKALGGPAANVAVAAAGVGTSGQFALDVELATALGDDPDSDWALAELSQKSVHALPIRRPYNNRLSRCIVFIEENGSRTIVNEPFELSEVDLTGQLDVKREGRPCCMHIEGYHYDRMRGSIDRFHEAGWKVSLHSAGLPASSHTPDAFLDLVGRIDLTFAGDRLIRDIFDIRLPMQALVAEIRTQLSGLVRRGHLVITFGAYGAVVFPADGSAPIEVPALPVKQVDATGAGDSFAGTFLAYWMNGATLEYAARHAAASGSLTTTVEGAQALIASHDDLTAALAELGTQAA</sequence>
<dbReference type="GO" id="GO:0016301">
    <property type="term" value="F:kinase activity"/>
    <property type="evidence" value="ECO:0007669"/>
    <property type="project" value="UniProtKB-KW"/>
</dbReference>
<dbReference type="InterPro" id="IPR011611">
    <property type="entry name" value="PfkB_dom"/>
</dbReference>
<dbReference type="Pfam" id="PF00294">
    <property type="entry name" value="PfkB"/>
    <property type="match status" value="1"/>
</dbReference>
<reference evidence="5" key="1">
    <citation type="journal article" date="2019" name="Int. J. Syst. Evol. Microbiol.">
        <title>The Global Catalogue of Microorganisms (GCM) 10K type strain sequencing project: providing services to taxonomists for standard genome sequencing and annotation.</title>
        <authorList>
            <consortium name="The Broad Institute Genomics Platform"/>
            <consortium name="The Broad Institute Genome Sequencing Center for Infectious Disease"/>
            <person name="Wu L."/>
            <person name="Ma J."/>
        </authorList>
    </citation>
    <scope>NUCLEOTIDE SEQUENCE [LARGE SCALE GENOMIC DNA]</scope>
    <source>
        <strain evidence="5">KCTC 52165</strain>
    </source>
</reference>
<evidence type="ECO:0000313" key="5">
    <source>
        <dbReference type="Proteomes" id="UP001595583"/>
    </source>
</evidence>
<dbReference type="Proteomes" id="UP001595583">
    <property type="component" value="Unassembled WGS sequence"/>
</dbReference>
<dbReference type="Pfam" id="PF00356">
    <property type="entry name" value="LacI"/>
    <property type="match status" value="1"/>
</dbReference>
<dbReference type="InterPro" id="IPR000843">
    <property type="entry name" value="HTH_LacI"/>
</dbReference>
<dbReference type="SMART" id="SM00354">
    <property type="entry name" value="HTH_LACI"/>
    <property type="match status" value="1"/>
</dbReference>
<organism evidence="4 5">
    <name type="scientific">Aquamicrobium soli</name>
    <dbReference type="NCBI Taxonomy" id="1811518"/>
    <lineage>
        <taxon>Bacteria</taxon>
        <taxon>Pseudomonadati</taxon>
        <taxon>Pseudomonadota</taxon>
        <taxon>Alphaproteobacteria</taxon>
        <taxon>Hyphomicrobiales</taxon>
        <taxon>Phyllobacteriaceae</taxon>
        <taxon>Aquamicrobium</taxon>
    </lineage>
</organism>
<dbReference type="CDD" id="cd01392">
    <property type="entry name" value="HTH_LacI"/>
    <property type="match status" value="1"/>
</dbReference>
<name>A0ABV7K501_9HYPH</name>
<dbReference type="PANTHER" id="PTHR10584:SF166">
    <property type="entry name" value="RIBOKINASE"/>
    <property type="match status" value="1"/>
</dbReference>
<feature type="domain" description="HTH lacI-type" evidence="3">
    <location>
        <begin position="6"/>
        <end position="60"/>
    </location>
</feature>
<gene>
    <name evidence="4" type="ORF">ACFOHJ_04385</name>
</gene>
<proteinExistence type="predicted"/>
<dbReference type="InterPro" id="IPR029056">
    <property type="entry name" value="Ribokinase-like"/>
</dbReference>
<dbReference type="PROSITE" id="PS50932">
    <property type="entry name" value="HTH_LACI_2"/>
    <property type="match status" value="1"/>
</dbReference>
<keyword evidence="1" id="KW-0808">Transferase</keyword>
<comment type="caution">
    <text evidence="4">The sequence shown here is derived from an EMBL/GenBank/DDBJ whole genome shotgun (WGS) entry which is preliminary data.</text>
</comment>
<dbReference type="InterPro" id="IPR010982">
    <property type="entry name" value="Lambda_DNA-bd_dom_sf"/>
</dbReference>
<evidence type="ECO:0000259" key="3">
    <source>
        <dbReference type="PROSITE" id="PS50932"/>
    </source>
</evidence>
<dbReference type="PRINTS" id="PR00990">
    <property type="entry name" value="RIBOKINASE"/>
</dbReference>
<dbReference type="Gene3D" id="3.40.1190.20">
    <property type="match status" value="1"/>
</dbReference>
<dbReference type="PANTHER" id="PTHR10584">
    <property type="entry name" value="SUGAR KINASE"/>
    <property type="match status" value="1"/>
</dbReference>
<dbReference type="EMBL" id="JBHRTK010000004">
    <property type="protein sequence ID" value="MFC3205440.1"/>
    <property type="molecule type" value="Genomic_DNA"/>
</dbReference>
<dbReference type="RefSeq" id="WP_378218911.1">
    <property type="nucleotide sequence ID" value="NZ_JBHRTK010000004.1"/>
</dbReference>
<evidence type="ECO:0000256" key="2">
    <source>
        <dbReference type="ARBA" id="ARBA00022777"/>
    </source>
</evidence>
<dbReference type="SUPFAM" id="SSF47413">
    <property type="entry name" value="lambda repressor-like DNA-binding domains"/>
    <property type="match status" value="1"/>
</dbReference>
<dbReference type="PROSITE" id="PS00356">
    <property type="entry name" value="HTH_LACI_1"/>
    <property type="match status" value="1"/>
</dbReference>
<accession>A0ABV7K501</accession>
<evidence type="ECO:0000256" key="1">
    <source>
        <dbReference type="ARBA" id="ARBA00022679"/>
    </source>
</evidence>
<keyword evidence="2 4" id="KW-0418">Kinase</keyword>
<dbReference type="InterPro" id="IPR002139">
    <property type="entry name" value="Ribo/fructo_kinase"/>
</dbReference>
<dbReference type="Gene3D" id="1.10.260.40">
    <property type="entry name" value="lambda repressor-like DNA-binding domains"/>
    <property type="match status" value="1"/>
</dbReference>
<evidence type="ECO:0000313" key="4">
    <source>
        <dbReference type="EMBL" id="MFC3205440.1"/>
    </source>
</evidence>
<dbReference type="SUPFAM" id="SSF53613">
    <property type="entry name" value="Ribokinase-like"/>
    <property type="match status" value="1"/>
</dbReference>